<reference evidence="1" key="1">
    <citation type="journal article" date="2015" name="Nature">
        <title>Complex archaea that bridge the gap between prokaryotes and eukaryotes.</title>
        <authorList>
            <person name="Spang A."/>
            <person name="Saw J.H."/>
            <person name="Jorgensen S.L."/>
            <person name="Zaremba-Niedzwiedzka K."/>
            <person name="Martijn J."/>
            <person name="Lind A.E."/>
            <person name="van Eijk R."/>
            <person name="Schleper C."/>
            <person name="Guy L."/>
            <person name="Ettema T.J."/>
        </authorList>
    </citation>
    <scope>NUCLEOTIDE SEQUENCE</scope>
</reference>
<proteinExistence type="predicted"/>
<protein>
    <submittedName>
        <fullName evidence="1">Uncharacterized protein</fullName>
    </submittedName>
</protein>
<name>A0A0F9THQ0_9ZZZZ</name>
<accession>A0A0F9THQ0</accession>
<dbReference type="EMBL" id="LAZR01001674">
    <property type="protein sequence ID" value="KKN40998.1"/>
    <property type="molecule type" value="Genomic_DNA"/>
</dbReference>
<sequence>MHSSQFQTLIKVLQDGYISEFINLVDKFTENKPFCLTDSINYNKFKNLLERSYYDTLSDALYKGRFDKFSQLFNYSDKLGIFIDASNIDVTGIITKLHIEGLNNGNRGRIVELVSFFNKYNLFERNFTSEELKIIQEIKENYQLLVINLKDLFGNVSDSLIYYVCKMMPHDYVVWLSENYSMLGEYYNEDYPARVFVTNPNFLRNWTDNFSIYGLIVRNLGKVEDFIKAVETMQNSDSLKEDILYLEFNPRYIISFNENRILREFREIHIIHPKNVIQNKEKILNKDNYTFYSLSMVIFGGLGPEGFGFTYSTPKGEVIEICSDQRETEAIIIQFKQYLKRKFLDKLEKEMDSLNIDFDIKGKIINYLSEVINPKDLVSYYDKNSILRKIRNLLVQYDEFQNINESKIEEILQKISSAISMIFKDVKLEDQFRARMDLVADGKLKSEDIAKLTSLRGKSHFDVLRERIFLQNKPYWFFKDYSKEIKELEKEYNKVVERVRIRRNMRSRDY</sequence>
<comment type="caution">
    <text evidence="1">The sequence shown here is derived from an EMBL/GenBank/DDBJ whole genome shotgun (WGS) entry which is preliminary data.</text>
</comment>
<dbReference type="AlphaFoldDB" id="A0A0F9THQ0"/>
<organism evidence="1">
    <name type="scientific">marine sediment metagenome</name>
    <dbReference type="NCBI Taxonomy" id="412755"/>
    <lineage>
        <taxon>unclassified sequences</taxon>
        <taxon>metagenomes</taxon>
        <taxon>ecological metagenomes</taxon>
    </lineage>
</organism>
<evidence type="ECO:0000313" key="1">
    <source>
        <dbReference type="EMBL" id="KKN40998.1"/>
    </source>
</evidence>
<gene>
    <name evidence="1" type="ORF">LCGC14_0727720</name>
</gene>